<organism evidence="3 4">
    <name type="scientific">Hyphomonas hirschiana VP5</name>
    <dbReference type="NCBI Taxonomy" id="1280951"/>
    <lineage>
        <taxon>Bacteria</taxon>
        <taxon>Pseudomonadati</taxon>
        <taxon>Pseudomonadota</taxon>
        <taxon>Alphaproteobacteria</taxon>
        <taxon>Hyphomonadales</taxon>
        <taxon>Hyphomonadaceae</taxon>
        <taxon>Hyphomonas</taxon>
    </lineage>
</organism>
<keyword evidence="1" id="KW-0812">Transmembrane</keyword>
<feature type="domain" description="Putative Flp pilus-assembly TadG-like N-terminal" evidence="2">
    <location>
        <begin position="20"/>
        <end position="66"/>
    </location>
</feature>
<keyword evidence="1" id="KW-0472">Membrane</keyword>
<accession>A0A059G048</accession>
<sequence>MPCPCRLSLAALRRAREQGGNVAILFALIAPIATLMMAMAIDLGMVNLQRRNMQSMTDLAAITAAGDLHKAETRVLTLLSENGFGDVLLLAEEDRPKRLDPRYPSRAWVEVVKGHYTADAMLPPALRFEAGGEPFNSVRVTVVQSGRYFIMDGIQAPPLITTSGVAYSTAEAAFSVGSRLVRIENGALNALLGSLLGSELRLTAMDYHALIGADIALLQMLDVLATDLDLTGVSYDDILETQISAARLAAAIRQTGMLSVQARTALGRIEAHAGALSTRIRLSDAIDLGTTGKLKPDDTRPKPALQAPVMELLTAAITASNGEHQVALDLGTSIPGLLKTHVELNIGERPQNSPWLRLSGPNAVVTTAQTRLKVDLEVPGLALLAGTRVRIPLYVEIASAEARLRKVSCRATRPGETMVTVAAQPSVGRVMIGEISRNDFEQMGRTMRVSLTKIVDTVLLDVRARADARIGNVRSADLSFSQADIDAGRIRTATTGTYTSSLLGSALRDLEVRVDAGPLSLATPSLIQAALGATLTPVLEPVDTVVYNLLSVLGVHLGEADIRVHGVTCQAPVLVQ</sequence>
<comment type="caution">
    <text evidence="3">The sequence shown here is derived from an EMBL/GenBank/DDBJ whole genome shotgun (WGS) entry which is preliminary data.</text>
</comment>
<dbReference type="EMBL" id="ARYI01000001">
    <property type="protein sequence ID" value="KCZ96300.1"/>
    <property type="molecule type" value="Genomic_DNA"/>
</dbReference>
<evidence type="ECO:0000259" key="2">
    <source>
        <dbReference type="Pfam" id="PF13400"/>
    </source>
</evidence>
<reference evidence="3 4" key="1">
    <citation type="submission" date="2013-04" db="EMBL/GenBank/DDBJ databases">
        <title>Hyphomonas hirschiana VP5 Genome Sequencing.</title>
        <authorList>
            <person name="Lai Q."/>
            <person name="Shao Z."/>
        </authorList>
    </citation>
    <scope>NUCLEOTIDE SEQUENCE [LARGE SCALE GENOMIC DNA]</scope>
    <source>
        <strain evidence="3 4">VP5</strain>
    </source>
</reference>
<protein>
    <recommendedName>
        <fullName evidence="2">Putative Flp pilus-assembly TadG-like N-terminal domain-containing protein</fullName>
    </recommendedName>
</protein>
<name>A0A059G048_9PROT</name>
<dbReference type="PATRIC" id="fig|1280951.3.peg.288"/>
<keyword evidence="1" id="KW-1133">Transmembrane helix</keyword>
<dbReference type="Proteomes" id="UP000025061">
    <property type="component" value="Unassembled WGS sequence"/>
</dbReference>
<feature type="transmembrane region" description="Helical" evidence="1">
    <location>
        <begin position="22"/>
        <end position="46"/>
    </location>
</feature>
<dbReference type="AlphaFoldDB" id="A0A059G048"/>
<gene>
    <name evidence="3" type="ORF">HHI_01435</name>
</gene>
<evidence type="ECO:0000313" key="3">
    <source>
        <dbReference type="EMBL" id="KCZ96300.1"/>
    </source>
</evidence>
<proteinExistence type="predicted"/>
<evidence type="ECO:0000313" key="4">
    <source>
        <dbReference type="Proteomes" id="UP000025061"/>
    </source>
</evidence>
<keyword evidence="4" id="KW-1185">Reference proteome</keyword>
<dbReference type="Pfam" id="PF13400">
    <property type="entry name" value="Tad"/>
    <property type="match status" value="1"/>
</dbReference>
<dbReference type="InterPro" id="IPR028087">
    <property type="entry name" value="Tad_N"/>
</dbReference>
<dbReference type="RefSeq" id="WP_011645788.1">
    <property type="nucleotide sequence ID" value="NZ_ARYI01000001.1"/>
</dbReference>
<evidence type="ECO:0000256" key="1">
    <source>
        <dbReference type="SAM" id="Phobius"/>
    </source>
</evidence>